<dbReference type="AlphaFoldDB" id="A0A2L0HC21"/>
<keyword evidence="1" id="KW-0614">Plasmid</keyword>
<evidence type="ECO:0000313" key="2">
    <source>
        <dbReference type="Proteomes" id="UP000239340"/>
    </source>
</evidence>
<dbReference type="Proteomes" id="UP000239340">
    <property type="component" value="Plasmid pSfreNXT3b"/>
</dbReference>
<name>A0A2L0HC21_RHIFR</name>
<geneLocation type="plasmid" evidence="2">
    <name>psfrenxt3b</name>
</geneLocation>
<evidence type="ECO:0000313" key="1">
    <source>
        <dbReference type="EMBL" id="AUX79051.1"/>
    </source>
</evidence>
<accession>A0A2L0HC21</accession>
<sequence length="96" mass="10774">MLTGSAGFAAWYFGAEANALWVIAMAAVASACLHNGRGEIQEAWQETELLRFERLRPDVGESDAAWLQGVKSEWPETSENEIRTFMLRRAAMKRRG</sequence>
<proteinExistence type="predicted"/>
<reference evidence="1 2" key="1">
    <citation type="submission" date="2017-10" db="EMBL/GenBank/DDBJ databases">
        <title>Analysis of the genome sequences of Rhizobium populations associated to common bean (phaseolus vulgaris).</title>
        <authorList>
            <person name="Bustos P."/>
            <person name="Santamaria R.I."/>
            <person name="Miranda-Sanchez F."/>
            <person name="Perez-Carrascal O."/>
            <person name="Juarez S."/>
            <person name="Lozano L."/>
            <person name="Martinez-Flores I."/>
            <person name="Vinuesa P."/>
            <person name="Martinez-Romero E."/>
            <person name="Cevallos M.A."/>
            <person name="Romero D."/>
            <person name="Davila G."/>
            <person name="Gonzalez V."/>
        </authorList>
    </citation>
    <scope>NUCLEOTIDE SEQUENCE [LARGE SCALE GENOMIC DNA]</scope>
    <source>
        <strain evidence="1 2">NXT3</strain>
        <plasmid evidence="2">Plasmid psfrenxt3b</plasmid>
    </source>
</reference>
<dbReference type="EMBL" id="CP024309">
    <property type="protein sequence ID" value="AUX79051.1"/>
    <property type="molecule type" value="Genomic_DNA"/>
</dbReference>
<gene>
    <name evidence="1" type="ORF">NXT3_PB00396</name>
</gene>
<protein>
    <submittedName>
        <fullName evidence="1">Uncharacterized protein</fullName>
    </submittedName>
</protein>
<organism evidence="1 2">
    <name type="scientific">Rhizobium fredii</name>
    <name type="common">Sinorhizobium fredii</name>
    <dbReference type="NCBI Taxonomy" id="380"/>
    <lineage>
        <taxon>Bacteria</taxon>
        <taxon>Pseudomonadati</taxon>
        <taxon>Pseudomonadota</taxon>
        <taxon>Alphaproteobacteria</taxon>
        <taxon>Hyphomicrobiales</taxon>
        <taxon>Rhizobiaceae</taxon>
        <taxon>Sinorhizobium/Ensifer group</taxon>
        <taxon>Sinorhizobium</taxon>
    </lineage>
</organism>